<dbReference type="GO" id="GO:0005509">
    <property type="term" value="F:calcium ion binding"/>
    <property type="evidence" value="ECO:0007669"/>
    <property type="project" value="InterPro"/>
</dbReference>
<feature type="signal peptide" evidence="1">
    <location>
        <begin position="1"/>
        <end position="27"/>
    </location>
</feature>
<dbReference type="GO" id="GO:0005737">
    <property type="term" value="C:cytoplasm"/>
    <property type="evidence" value="ECO:0007669"/>
    <property type="project" value="TreeGrafter"/>
</dbReference>
<dbReference type="InterPro" id="IPR002048">
    <property type="entry name" value="EF_hand_dom"/>
</dbReference>
<evidence type="ECO:0000256" key="1">
    <source>
        <dbReference type="SAM" id="SignalP"/>
    </source>
</evidence>
<dbReference type="InterPro" id="IPR029030">
    <property type="entry name" value="Caspase-like_dom_sf"/>
</dbReference>
<keyword evidence="4" id="KW-1185">Reference proteome</keyword>
<sequence length="566" mass="60585">MAGSRRMKMLAVRIIPALTLGIAGALAAPAPSQAARRGLIVGIDAYKEIRRLKGAVNDADDLSGVLRSQGFDDLVVLEDARATRAALTDALGGLVERARPGDWIFISFAGHGTSERWGSSHPADAREGEPYESFLLAGFAPPSQDITTAADRAAFGERILGREMRAWLKRLDDKGARVIFVADSCYAGGMTRKVVPGTAPPSYRQIPPFPTPPDRADPLLPALIELPPDADSQFDHLRLMPNVTFLAAVDRQNLAPEFEIPAGSGTRRGALSYSVARALAGEADADRDGRITRQELYLFVSASVRQISQHRQLPELQPTFGEDSGKAVVASLKDEPIPSPPMSQHDGAGVSRTVRVFVDGSGTVPFSAGSPGPAVMERAASRDTADYIWIPATGKVVSQVGDVVAEGVDAASMRGVAEREIARRELVELSRTHPVDFRLSGPNADHLHRQGERVSFEVETASGTDQHYLVFNIAGDGTVQFLYPIKRDLRTLPGGRTPFEASEIQAPYGSDLLVLVTSPASLDPLIDAIRAMSGRRTPLDAVAAIEAFGTDALRMATQGLFSQSGN</sequence>
<dbReference type="Pfam" id="PF00656">
    <property type="entry name" value="Peptidase_C14"/>
    <property type="match status" value="1"/>
</dbReference>
<dbReference type="PANTHER" id="PTHR48104:SF30">
    <property type="entry name" value="METACASPASE-1"/>
    <property type="match status" value="1"/>
</dbReference>
<proteinExistence type="predicted"/>
<evidence type="ECO:0000313" key="4">
    <source>
        <dbReference type="Proteomes" id="UP000432089"/>
    </source>
</evidence>
<comment type="caution">
    <text evidence="3">The sequence shown here is derived from an EMBL/GenBank/DDBJ whole genome shotgun (WGS) entry which is preliminary data.</text>
</comment>
<name>A0A7V7U129_9HYPH</name>
<dbReference type="SUPFAM" id="SSF52129">
    <property type="entry name" value="Caspase-like"/>
    <property type="match status" value="1"/>
</dbReference>
<dbReference type="GO" id="GO:0004197">
    <property type="term" value="F:cysteine-type endopeptidase activity"/>
    <property type="evidence" value="ECO:0007669"/>
    <property type="project" value="InterPro"/>
</dbReference>
<dbReference type="EMBL" id="VZDO01000003">
    <property type="protein sequence ID" value="KAB0681347.1"/>
    <property type="molecule type" value="Genomic_DNA"/>
</dbReference>
<accession>A0A7V7U129</accession>
<dbReference type="Gene3D" id="3.40.50.1460">
    <property type="match status" value="1"/>
</dbReference>
<dbReference type="InterPro" id="IPR050452">
    <property type="entry name" value="Metacaspase"/>
</dbReference>
<reference evidence="3 4" key="1">
    <citation type="submission" date="2019-09" db="EMBL/GenBank/DDBJ databases">
        <title>YIM 132180 draft genome.</title>
        <authorList>
            <person name="Zhang K."/>
        </authorList>
    </citation>
    <scope>NUCLEOTIDE SEQUENCE [LARGE SCALE GENOMIC DNA]</scope>
    <source>
        <strain evidence="3 4">YIM 132180</strain>
    </source>
</reference>
<organism evidence="3 4">
    <name type="scientific">Plantimonas leprariae</name>
    <dbReference type="NCBI Taxonomy" id="2615207"/>
    <lineage>
        <taxon>Bacteria</taxon>
        <taxon>Pseudomonadati</taxon>
        <taxon>Pseudomonadota</taxon>
        <taxon>Alphaproteobacteria</taxon>
        <taxon>Hyphomicrobiales</taxon>
        <taxon>Aurantimonadaceae</taxon>
        <taxon>Plantimonas</taxon>
    </lineage>
</organism>
<dbReference type="PROSITE" id="PS50222">
    <property type="entry name" value="EF_HAND_2"/>
    <property type="match status" value="1"/>
</dbReference>
<dbReference type="InterPro" id="IPR018247">
    <property type="entry name" value="EF_Hand_1_Ca_BS"/>
</dbReference>
<feature type="domain" description="EF-hand" evidence="2">
    <location>
        <begin position="271"/>
        <end position="306"/>
    </location>
</feature>
<keyword evidence="1" id="KW-0732">Signal</keyword>
<dbReference type="PROSITE" id="PS00018">
    <property type="entry name" value="EF_HAND_1"/>
    <property type="match status" value="1"/>
</dbReference>
<evidence type="ECO:0000313" key="3">
    <source>
        <dbReference type="EMBL" id="KAB0681347.1"/>
    </source>
</evidence>
<dbReference type="RefSeq" id="WP_150968602.1">
    <property type="nucleotide sequence ID" value="NZ_VZDO01000003.1"/>
</dbReference>
<feature type="chain" id="PRO_5030752559" description="EF-hand domain-containing protein" evidence="1">
    <location>
        <begin position="28"/>
        <end position="566"/>
    </location>
</feature>
<dbReference type="GO" id="GO:0006508">
    <property type="term" value="P:proteolysis"/>
    <property type="evidence" value="ECO:0007669"/>
    <property type="project" value="InterPro"/>
</dbReference>
<dbReference type="AlphaFoldDB" id="A0A7V7U129"/>
<dbReference type="Proteomes" id="UP000432089">
    <property type="component" value="Unassembled WGS sequence"/>
</dbReference>
<protein>
    <recommendedName>
        <fullName evidence="2">EF-hand domain-containing protein</fullName>
    </recommendedName>
</protein>
<evidence type="ECO:0000259" key="2">
    <source>
        <dbReference type="PROSITE" id="PS50222"/>
    </source>
</evidence>
<dbReference type="InterPro" id="IPR011600">
    <property type="entry name" value="Pept_C14_caspase"/>
</dbReference>
<dbReference type="PANTHER" id="PTHR48104">
    <property type="entry name" value="METACASPASE-4"/>
    <property type="match status" value="1"/>
</dbReference>
<gene>
    <name evidence="3" type="ORF">F6X38_05530</name>
</gene>